<dbReference type="PANTHER" id="PTHR24148">
    <property type="entry name" value="ANKYRIN REPEAT DOMAIN-CONTAINING PROTEIN 39 HOMOLOG-RELATED"/>
    <property type="match status" value="1"/>
</dbReference>
<feature type="domain" description="Heterokaryon incompatibility" evidence="2">
    <location>
        <begin position="113"/>
        <end position="272"/>
    </location>
</feature>
<dbReference type="PANTHER" id="PTHR24148:SF64">
    <property type="entry name" value="HETEROKARYON INCOMPATIBILITY DOMAIN-CONTAINING PROTEIN"/>
    <property type="match status" value="1"/>
</dbReference>
<comment type="caution">
    <text evidence="3">The sequence shown here is derived from an EMBL/GenBank/DDBJ whole genome shotgun (WGS) entry which is preliminary data.</text>
</comment>
<sequence>MPRCQPLTPQTRSWSGRMTRLFDRLRARLSSRSGSKAERKQLSVPMNPNETTAVQASQPSAPDSGGSSRTQGFHYDPLPQNTLHIRLLSLVSLDGEHPSFVLDAVRLDEAPPYVALSYCWGDPTPRETILVNGVPLKITSNLMQALRSVYRAVTRNDAPSLWHKNERVLLWADAISINQADIPEKNAQVPMMSEIYKRARGALGYVGSPAEGEDPGRAIEAMAELSNTSVGNDPATNQHNPSSGGSAFSDGGASFRRFWSSPWFTRCWVTQEAVLSKVMICLYGNEDRHITVPLDTLGVLIHQVQLPGPYRNREALAAAARGANSHTAMQAYAWCQMRTTLGENPQGINLVKTLRLTRKAQASDSRDKLFSLLGLIETADRAALSPTVDYSVSNTSDRVFLALAQHCATSAKNCMAMLALAGSHTASTSLPTWVPDWTTEPCASLDIRLYRASGTTSFADAQIRLSANGRELILRALTADKISALGPAVTYPDFTIPEMNVGLEGMLIVVEQAAFLFASQVQERFNRLPGPGTIEDVVMRTVTAGLGLGDRRSLPADRVFYDAFCAHYPRDGSEPPWVSRGEQGPDYHPFATLASHANAGRRVFTTVAGQIGLAPGDAQAGDWVTLVPGSHLPFILRNVGGNKFKLVGHCYVEGAMDGEIIERFRLLLEEANLPGASVMNMFKEVVLV</sequence>
<keyword evidence="4" id="KW-1185">Reference proteome</keyword>
<dbReference type="Proteomes" id="UP001172155">
    <property type="component" value="Unassembled WGS sequence"/>
</dbReference>
<evidence type="ECO:0000259" key="2">
    <source>
        <dbReference type="Pfam" id="PF06985"/>
    </source>
</evidence>
<evidence type="ECO:0000313" key="3">
    <source>
        <dbReference type="EMBL" id="KAK0751908.1"/>
    </source>
</evidence>
<proteinExistence type="predicted"/>
<gene>
    <name evidence="3" type="ORF">B0T18DRAFT_403666</name>
</gene>
<dbReference type="Pfam" id="PF06985">
    <property type="entry name" value="HET"/>
    <property type="match status" value="1"/>
</dbReference>
<reference evidence="3" key="1">
    <citation type="submission" date="2023-06" db="EMBL/GenBank/DDBJ databases">
        <title>Genome-scale phylogeny and comparative genomics of the fungal order Sordariales.</title>
        <authorList>
            <consortium name="Lawrence Berkeley National Laboratory"/>
            <person name="Hensen N."/>
            <person name="Bonometti L."/>
            <person name="Westerberg I."/>
            <person name="Brannstrom I.O."/>
            <person name="Guillou S."/>
            <person name="Cros-Aarteil S."/>
            <person name="Calhoun S."/>
            <person name="Haridas S."/>
            <person name="Kuo A."/>
            <person name="Mondo S."/>
            <person name="Pangilinan J."/>
            <person name="Riley R."/>
            <person name="LaButti K."/>
            <person name="Andreopoulos B."/>
            <person name="Lipzen A."/>
            <person name="Chen C."/>
            <person name="Yanf M."/>
            <person name="Daum C."/>
            <person name="Ng V."/>
            <person name="Clum A."/>
            <person name="Steindorff A."/>
            <person name="Ohm R."/>
            <person name="Martin F."/>
            <person name="Silar P."/>
            <person name="Natvig D."/>
            <person name="Lalanne C."/>
            <person name="Gautier V."/>
            <person name="Ament-velasquez S.L."/>
            <person name="Kruys A."/>
            <person name="Hutchinson M.I."/>
            <person name="Powell A.J."/>
            <person name="Barry K."/>
            <person name="Miller A.N."/>
            <person name="Grigoriev I.V."/>
            <person name="Debuchy R."/>
            <person name="Gladieux P."/>
            <person name="Thoren M.H."/>
            <person name="Johannesson H."/>
        </authorList>
    </citation>
    <scope>NUCLEOTIDE SEQUENCE</scope>
    <source>
        <strain evidence="3">SMH3187-1</strain>
    </source>
</reference>
<feature type="region of interest" description="Disordered" evidence="1">
    <location>
        <begin position="228"/>
        <end position="247"/>
    </location>
</feature>
<evidence type="ECO:0000256" key="1">
    <source>
        <dbReference type="SAM" id="MobiDB-lite"/>
    </source>
</evidence>
<feature type="compositionally biased region" description="Polar residues" evidence="1">
    <location>
        <begin position="228"/>
        <end position="241"/>
    </location>
</feature>
<dbReference type="AlphaFoldDB" id="A0AA40F622"/>
<evidence type="ECO:0000313" key="4">
    <source>
        <dbReference type="Proteomes" id="UP001172155"/>
    </source>
</evidence>
<name>A0AA40F622_9PEZI</name>
<organism evidence="3 4">
    <name type="scientific">Schizothecium vesticola</name>
    <dbReference type="NCBI Taxonomy" id="314040"/>
    <lineage>
        <taxon>Eukaryota</taxon>
        <taxon>Fungi</taxon>
        <taxon>Dikarya</taxon>
        <taxon>Ascomycota</taxon>
        <taxon>Pezizomycotina</taxon>
        <taxon>Sordariomycetes</taxon>
        <taxon>Sordariomycetidae</taxon>
        <taxon>Sordariales</taxon>
        <taxon>Schizotheciaceae</taxon>
        <taxon>Schizothecium</taxon>
    </lineage>
</organism>
<feature type="compositionally biased region" description="Polar residues" evidence="1">
    <location>
        <begin position="44"/>
        <end position="71"/>
    </location>
</feature>
<accession>A0AA40F622</accession>
<dbReference type="EMBL" id="JAUKUD010000002">
    <property type="protein sequence ID" value="KAK0751908.1"/>
    <property type="molecule type" value="Genomic_DNA"/>
</dbReference>
<protein>
    <submittedName>
        <fullName evidence="3">Heterokaryon incompatibility protein-domain-containing protein</fullName>
    </submittedName>
</protein>
<dbReference type="InterPro" id="IPR052895">
    <property type="entry name" value="HetReg/Transcr_Mod"/>
</dbReference>
<feature type="region of interest" description="Disordered" evidence="1">
    <location>
        <begin position="27"/>
        <end position="72"/>
    </location>
</feature>
<dbReference type="Pfam" id="PF26639">
    <property type="entry name" value="Het-6_barrel"/>
    <property type="match status" value="1"/>
</dbReference>
<dbReference type="InterPro" id="IPR010730">
    <property type="entry name" value="HET"/>
</dbReference>